<evidence type="ECO:0000259" key="6">
    <source>
        <dbReference type="PROSITE" id="PS50977"/>
    </source>
</evidence>
<name>A0ABS9SUQ4_9ACTN</name>
<dbReference type="InterPro" id="IPR039538">
    <property type="entry name" value="BetI_C"/>
</dbReference>
<evidence type="ECO:0000256" key="4">
    <source>
        <dbReference type="ARBA" id="ARBA00023163"/>
    </source>
</evidence>
<reference evidence="7" key="1">
    <citation type="submission" date="2022-03" db="EMBL/GenBank/DDBJ databases">
        <authorList>
            <person name="Santos J.D.N."/>
            <person name="Kallscheuer N."/>
            <person name="Jogler C."/>
            <person name="Lage O.M."/>
        </authorList>
    </citation>
    <scope>NUCLEOTIDE SEQUENCE</scope>
    <source>
        <strain evidence="7">M600PL45_2</strain>
    </source>
</reference>
<dbReference type="PANTHER" id="PTHR47506">
    <property type="entry name" value="TRANSCRIPTIONAL REGULATORY PROTEIN"/>
    <property type="match status" value="1"/>
</dbReference>
<gene>
    <name evidence="7" type="ORF">MMA15_06180</name>
</gene>
<evidence type="ECO:0000256" key="5">
    <source>
        <dbReference type="PROSITE-ProRule" id="PRU00335"/>
    </source>
</evidence>
<keyword evidence="1" id="KW-0678">Repressor</keyword>
<comment type="caution">
    <text evidence="7">The sequence shown here is derived from an EMBL/GenBank/DDBJ whole genome shotgun (WGS) entry which is preliminary data.</text>
</comment>
<evidence type="ECO:0000256" key="3">
    <source>
        <dbReference type="ARBA" id="ARBA00023125"/>
    </source>
</evidence>
<dbReference type="SUPFAM" id="SSF48498">
    <property type="entry name" value="Tetracyclin repressor-like, C-terminal domain"/>
    <property type="match status" value="1"/>
</dbReference>
<dbReference type="Gene3D" id="1.10.357.10">
    <property type="entry name" value="Tetracycline Repressor, domain 2"/>
    <property type="match status" value="1"/>
</dbReference>
<accession>A0ABS9SUQ4</accession>
<protein>
    <submittedName>
        <fullName evidence="7">TetR/AcrR family transcriptional regulator</fullName>
    </submittedName>
</protein>
<dbReference type="InterPro" id="IPR009057">
    <property type="entry name" value="Homeodomain-like_sf"/>
</dbReference>
<dbReference type="EMBL" id="JAKWJU010000002">
    <property type="protein sequence ID" value="MCH6160021.1"/>
    <property type="molecule type" value="Genomic_DNA"/>
</dbReference>
<reference evidence="7" key="2">
    <citation type="journal article" date="2023" name="Int. J. Syst. Evol. Microbiol.">
        <title>Streptomyces marispadix sp. nov., isolated from marine beach sediment of the Northern Coast of Portugal.</title>
        <authorList>
            <person name="dos Santos J.D.N."/>
            <person name="Vitorino I.R."/>
            <person name="Kallscheuer N."/>
            <person name="Srivastava A."/>
            <person name="Krautwurst S."/>
            <person name="Marz M."/>
            <person name="Jogler C."/>
            <person name="Lobo Da Cunha A."/>
            <person name="Catita J."/>
            <person name="Goncalves H."/>
            <person name="Gonzalez I."/>
            <person name="Reyes F."/>
            <person name="Lage O.M."/>
        </authorList>
    </citation>
    <scope>NUCLEOTIDE SEQUENCE</scope>
    <source>
        <strain evidence="7">M600PL45_2</strain>
    </source>
</reference>
<proteinExistence type="predicted"/>
<dbReference type="RefSeq" id="WP_241058032.1">
    <property type="nucleotide sequence ID" value="NZ_JAKWJU010000002.1"/>
</dbReference>
<feature type="DNA-binding region" description="H-T-H motif" evidence="5">
    <location>
        <begin position="31"/>
        <end position="50"/>
    </location>
</feature>
<dbReference type="Pfam" id="PF13977">
    <property type="entry name" value="TetR_C_6"/>
    <property type="match status" value="1"/>
</dbReference>
<dbReference type="PROSITE" id="PS50977">
    <property type="entry name" value="HTH_TETR_2"/>
    <property type="match status" value="1"/>
</dbReference>
<keyword evidence="2" id="KW-0805">Transcription regulation</keyword>
<keyword evidence="4" id="KW-0804">Transcription</keyword>
<dbReference type="Proteomes" id="UP001166784">
    <property type="component" value="Unassembled WGS sequence"/>
</dbReference>
<keyword evidence="8" id="KW-1185">Reference proteome</keyword>
<dbReference type="InterPro" id="IPR036271">
    <property type="entry name" value="Tet_transcr_reg_TetR-rel_C_sf"/>
</dbReference>
<sequence>MPKIVDAGERRRAVAEAVFTVVERQGVEGASLRNVADEAGLAIGSVRHYFRDHSEVLLFAMEEMSRRFEQRVLARVERLAGCTDRGERRAGTEALLEEFLPLDRTRRQEAAVWYAFVTAARTRPELRSRAEEVLEGMREVMARVLRGGQRTGALPERLDVRLESVRLAALLDGLTVQAVQAPGLLPPKLLRDVLRRHLDALSVAESG</sequence>
<dbReference type="InterPro" id="IPR001647">
    <property type="entry name" value="HTH_TetR"/>
</dbReference>
<evidence type="ECO:0000313" key="7">
    <source>
        <dbReference type="EMBL" id="MCH6160021.1"/>
    </source>
</evidence>
<evidence type="ECO:0000313" key="8">
    <source>
        <dbReference type="Proteomes" id="UP001166784"/>
    </source>
</evidence>
<feature type="domain" description="HTH tetR-type" evidence="6">
    <location>
        <begin position="8"/>
        <end position="68"/>
    </location>
</feature>
<dbReference type="SUPFAM" id="SSF46689">
    <property type="entry name" value="Homeodomain-like"/>
    <property type="match status" value="1"/>
</dbReference>
<evidence type="ECO:0000256" key="1">
    <source>
        <dbReference type="ARBA" id="ARBA00022491"/>
    </source>
</evidence>
<organism evidence="7 8">
    <name type="scientific">Streptomyces marispadix</name>
    <dbReference type="NCBI Taxonomy" id="2922868"/>
    <lineage>
        <taxon>Bacteria</taxon>
        <taxon>Bacillati</taxon>
        <taxon>Actinomycetota</taxon>
        <taxon>Actinomycetes</taxon>
        <taxon>Kitasatosporales</taxon>
        <taxon>Streptomycetaceae</taxon>
        <taxon>Streptomyces</taxon>
    </lineage>
</organism>
<dbReference type="PANTHER" id="PTHR47506:SF6">
    <property type="entry name" value="HTH-TYPE TRANSCRIPTIONAL REPRESSOR NEMR"/>
    <property type="match status" value="1"/>
</dbReference>
<keyword evidence="3 5" id="KW-0238">DNA-binding</keyword>
<evidence type="ECO:0000256" key="2">
    <source>
        <dbReference type="ARBA" id="ARBA00023015"/>
    </source>
</evidence>